<evidence type="ECO:0000256" key="1">
    <source>
        <dbReference type="SAM" id="MobiDB-lite"/>
    </source>
</evidence>
<feature type="region of interest" description="Disordered" evidence="1">
    <location>
        <begin position="1"/>
        <end position="25"/>
    </location>
</feature>
<comment type="caution">
    <text evidence="2">The sequence shown here is derived from an EMBL/GenBank/DDBJ whole genome shotgun (WGS) entry which is preliminary data.</text>
</comment>
<sequence>MSKKSFPKEKKVDKKNEKTNKIEEEIFHQETDLDMKLSIERRKKGLPDHGLKTPDDYNEDHTMDRNVL</sequence>
<proteinExistence type="predicted"/>
<accession>A0ABT6RCY9</accession>
<evidence type="ECO:0000313" key="2">
    <source>
        <dbReference type="EMBL" id="MDI3320441.1"/>
    </source>
</evidence>
<feature type="region of interest" description="Disordered" evidence="1">
    <location>
        <begin position="41"/>
        <end position="68"/>
    </location>
</feature>
<keyword evidence="3" id="KW-1185">Reference proteome</keyword>
<gene>
    <name evidence="2" type="ORF">QJ048_11690</name>
</gene>
<protein>
    <submittedName>
        <fullName evidence="2">Uncharacterized protein</fullName>
    </submittedName>
</protein>
<dbReference type="EMBL" id="JASBRG010000007">
    <property type="protein sequence ID" value="MDI3320441.1"/>
    <property type="molecule type" value="Genomic_DNA"/>
</dbReference>
<name>A0ABT6RCY9_9BACT</name>
<evidence type="ECO:0000313" key="3">
    <source>
        <dbReference type="Proteomes" id="UP001226434"/>
    </source>
</evidence>
<organism evidence="2 3">
    <name type="scientific">Pinibacter soli</name>
    <dbReference type="NCBI Taxonomy" id="3044211"/>
    <lineage>
        <taxon>Bacteria</taxon>
        <taxon>Pseudomonadati</taxon>
        <taxon>Bacteroidota</taxon>
        <taxon>Chitinophagia</taxon>
        <taxon>Chitinophagales</taxon>
        <taxon>Chitinophagaceae</taxon>
        <taxon>Pinibacter</taxon>
    </lineage>
</organism>
<dbReference type="Proteomes" id="UP001226434">
    <property type="component" value="Unassembled WGS sequence"/>
</dbReference>
<dbReference type="RefSeq" id="WP_282334538.1">
    <property type="nucleotide sequence ID" value="NZ_JASBRG010000007.1"/>
</dbReference>
<reference evidence="2 3" key="1">
    <citation type="submission" date="2023-05" db="EMBL/GenBank/DDBJ databases">
        <title>Genome sequence of Pinibacter sp. MAH-24.</title>
        <authorList>
            <person name="Huq M.A."/>
        </authorList>
    </citation>
    <scope>NUCLEOTIDE SEQUENCE [LARGE SCALE GENOMIC DNA]</scope>
    <source>
        <strain evidence="2 3">MAH-24</strain>
    </source>
</reference>